<gene>
    <name evidence="2" type="ORF">GCM10008025_02200</name>
</gene>
<dbReference type="GO" id="GO:0016747">
    <property type="term" value="F:acyltransferase activity, transferring groups other than amino-acyl groups"/>
    <property type="evidence" value="ECO:0007669"/>
    <property type="project" value="InterPro"/>
</dbReference>
<evidence type="ECO:0000313" key="3">
    <source>
        <dbReference type="Proteomes" id="UP000613512"/>
    </source>
</evidence>
<accession>A0A916RML8</accession>
<dbReference type="PANTHER" id="PTHR43617:SF22">
    <property type="entry name" value="L-AMINO ACID N-ACETYLTRANSFERASE AAAT"/>
    <property type="match status" value="1"/>
</dbReference>
<dbReference type="Gene3D" id="3.40.630.30">
    <property type="match status" value="1"/>
</dbReference>
<dbReference type="InterPro" id="IPR016181">
    <property type="entry name" value="Acyl_CoA_acyltransferase"/>
</dbReference>
<feature type="domain" description="N-acetyltransferase" evidence="1">
    <location>
        <begin position="3"/>
        <end position="162"/>
    </location>
</feature>
<comment type="caution">
    <text evidence="2">The sequence shown here is derived from an EMBL/GenBank/DDBJ whole genome shotgun (WGS) entry which is preliminary data.</text>
</comment>
<reference evidence="2" key="1">
    <citation type="journal article" date="2014" name="Int. J. Syst. Evol. Microbiol.">
        <title>Complete genome sequence of Corynebacterium casei LMG S-19264T (=DSM 44701T), isolated from a smear-ripened cheese.</title>
        <authorList>
            <consortium name="US DOE Joint Genome Institute (JGI-PGF)"/>
            <person name="Walter F."/>
            <person name="Albersmeier A."/>
            <person name="Kalinowski J."/>
            <person name="Ruckert C."/>
        </authorList>
    </citation>
    <scope>NUCLEOTIDE SEQUENCE</scope>
    <source>
        <strain evidence="2">CGMCC 1.12408</strain>
    </source>
</reference>
<dbReference type="InterPro" id="IPR000182">
    <property type="entry name" value="GNAT_dom"/>
</dbReference>
<dbReference type="PROSITE" id="PS51186">
    <property type="entry name" value="GNAT"/>
    <property type="match status" value="1"/>
</dbReference>
<dbReference type="Pfam" id="PF00583">
    <property type="entry name" value="Acetyltransf_1"/>
    <property type="match status" value="1"/>
</dbReference>
<dbReference type="CDD" id="cd04301">
    <property type="entry name" value="NAT_SF"/>
    <property type="match status" value="1"/>
</dbReference>
<dbReference type="EMBL" id="BMEY01000001">
    <property type="protein sequence ID" value="GGA61814.1"/>
    <property type="molecule type" value="Genomic_DNA"/>
</dbReference>
<evidence type="ECO:0000313" key="2">
    <source>
        <dbReference type="EMBL" id="GGA61814.1"/>
    </source>
</evidence>
<proteinExistence type="predicted"/>
<dbReference type="InterPro" id="IPR050276">
    <property type="entry name" value="MshD_Acetyltransferase"/>
</dbReference>
<dbReference type="RefSeq" id="WP_188382833.1">
    <property type="nucleotide sequence ID" value="NZ_BMEY01000001.1"/>
</dbReference>
<reference evidence="2" key="2">
    <citation type="submission" date="2020-09" db="EMBL/GenBank/DDBJ databases">
        <authorList>
            <person name="Sun Q."/>
            <person name="Zhou Y."/>
        </authorList>
    </citation>
    <scope>NUCLEOTIDE SEQUENCE</scope>
    <source>
        <strain evidence="2">CGMCC 1.12408</strain>
    </source>
</reference>
<sequence length="162" mass="18333">MKFTIRKMTNDDVKKVQAVAKQSWNATYEGIIPNNIQENFLKAAYSDEMMQRRLEGSFLFVVEVDQNVVGFANFSPVKEGGEIELGAIYLLPEYQGKGIGSALLETGINKISGIKDIYINVEKDNQIGKTFYEAKGFEVVKEFDDNFDGHILKTIRMVLHLD</sequence>
<organism evidence="2 3">
    <name type="scientific">Ornithinibacillus halotolerans</name>
    <dbReference type="NCBI Taxonomy" id="1274357"/>
    <lineage>
        <taxon>Bacteria</taxon>
        <taxon>Bacillati</taxon>
        <taxon>Bacillota</taxon>
        <taxon>Bacilli</taxon>
        <taxon>Bacillales</taxon>
        <taxon>Bacillaceae</taxon>
        <taxon>Ornithinibacillus</taxon>
    </lineage>
</organism>
<dbReference type="Proteomes" id="UP000613512">
    <property type="component" value="Unassembled WGS sequence"/>
</dbReference>
<evidence type="ECO:0000259" key="1">
    <source>
        <dbReference type="PROSITE" id="PS51186"/>
    </source>
</evidence>
<dbReference type="PANTHER" id="PTHR43617">
    <property type="entry name" value="L-AMINO ACID N-ACETYLTRANSFERASE"/>
    <property type="match status" value="1"/>
</dbReference>
<dbReference type="AlphaFoldDB" id="A0A916RML8"/>
<protein>
    <submittedName>
        <fullName evidence="2">N-acetyltransferase</fullName>
    </submittedName>
</protein>
<name>A0A916RML8_9BACI</name>
<dbReference type="SUPFAM" id="SSF55729">
    <property type="entry name" value="Acyl-CoA N-acyltransferases (Nat)"/>
    <property type="match status" value="1"/>
</dbReference>
<keyword evidence="3" id="KW-1185">Reference proteome</keyword>